<gene>
    <name evidence="2" type="ORF">C7K55_07105</name>
</gene>
<reference evidence="2 3" key="1">
    <citation type="journal article" date="2018" name="Environ. Microbiol.">
        <title>Ecological and genomic features of two widespread freshwater picocyanobacteria.</title>
        <authorList>
            <person name="Cabello-Yeves P.J."/>
            <person name="Picazo A."/>
            <person name="Camacho A."/>
            <person name="Callieri C."/>
            <person name="Rosselli R."/>
            <person name="Roda-Garcia J.J."/>
            <person name="Coutinho F.H."/>
            <person name="Rodriguez-Valera F."/>
        </authorList>
    </citation>
    <scope>NUCLEOTIDE SEQUENCE [LARGE SCALE GENOMIC DNA]</scope>
    <source>
        <strain evidence="2 3">Tous</strain>
    </source>
</reference>
<dbReference type="InterPro" id="IPR025587">
    <property type="entry name" value="DUF4351"/>
</dbReference>
<dbReference type="EMBL" id="PXXO01000007">
    <property type="protein sequence ID" value="PSJ05117.1"/>
    <property type="molecule type" value="Genomic_DNA"/>
</dbReference>
<evidence type="ECO:0000313" key="2">
    <source>
        <dbReference type="EMBL" id="PSJ05117.1"/>
    </source>
</evidence>
<protein>
    <recommendedName>
        <fullName evidence="1">DUF4351 domain-containing protein</fullName>
    </recommendedName>
</protein>
<dbReference type="Proteomes" id="UP000243002">
    <property type="component" value="Unassembled WGS sequence"/>
</dbReference>
<dbReference type="Pfam" id="PF14261">
    <property type="entry name" value="DUF4351"/>
    <property type="match status" value="1"/>
</dbReference>
<organism evidence="2 3">
    <name type="scientific">Cyanobium usitatum str. Tous</name>
    <dbReference type="NCBI Taxonomy" id="2116684"/>
    <lineage>
        <taxon>Bacteria</taxon>
        <taxon>Bacillati</taxon>
        <taxon>Cyanobacteriota</taxon>
        <taxon>Cyanophyceae</taxon>
        <taxon>Synechococcales</taxon>
        <taxon>Prochlorococcaceae</taxon>
        <taxon>Cyanobium</taxon>
    </lineage>
</organism>
<sequence length="226" mass="25131">MVLLEVQMQGKAGFKHRLAAQSFRFLQLHPQVQHLEVVVVVPHHRLRLGPNRRPHQLGAFLAGVHWLSLEELGQQPGLVPLLSLLTLPVLPKPDIPGATEQILQPRPDLLETVLSILGERFPHLTREEIMALINLPTDHLRHTRWAQEWIEEGRQEGEARGEARGRAAEAAAMAIRQLNHRCGPLSEATTAHIQALPLQQLEALTDALLDFAGADDLASWLAEHAG</sequence>
<comment type="caution">
    <text evidence="2">The sequence shown here is derived from an EMBL/GenBank/DDBJ whole genome shotgun (WGS) entry which is preliminary data.</text>
</comment>
<evidence type="ECO:0000313" key="3">
    <source>
        <dbReference type="Proteomes" id="UP000243002"/>
    </source>
</evidence>
<keyword evidence="3" id="KW-1185">Reference proteome</keyword>
<dbReference type="PANTHER" id="PTHR35586:SF2">
    <property type="entry name" value="SLL1542 PROTEIN"/>
    <property type="match status" value="1"/>
</dbReference>
<feature type="domain" description="DUF4351" evidence="1">
    <location>
        <begin position="164"/>
        <end position="221"/>
    </location>
</feature>
<accession>A0A2P7MV56</accession>
<dbReference type="InterPro" id="IPR022573">
    <property type="entry name" value="DUF2887"/>
</dbReference>
<proteinExistence type="predicted"/>
<name>A0A2P7MV56_9CYAN</name>
<dbReference type="Pfam" id="PF11103">
    <property type="entry name" value="DUF2887"/>
    <property type="match status" value="1"/>
</dbReference>
<dbReference type="AlphaFoldDB" id="A0A2P7MV56"/>
<dbReference type="PANTHER" id="PTHR35586">
    <property type="entry name" value="SLL1691 PROTEIN"/>
    <property type="match status" value="1"/>
</dbReference>
<evidence type="ECO:0000259" key="1">
    <source>
        <dbReference type="Pfam" id="PF14261"/>
    </source>
</evidence>